<dbReference type="InterPro" id="IPR000962">
    <property type="entry name" value="Znf_DskA_TraR"/>
</dbReference>
<dbReference type="InterPro" id="IPR020458">
    <property type="entry name" value="Znf_DskA_TraR_CS"/>
</dbReference>
<comment type="caution">
    <text evidence="6">The sequence shown here is derived from an EMBL/GenBank/DDBJ whole genome shotgun (WGS) entry which is preliminary data.</text>
</comment>
<evidence type="ECO:0000259" key="5">
    <source>
        <dbReference type="Pfam" id="PF01258"/>
    </source>
</evidence>
<evidence type="ECO:0000256" key="3">
    <source>
        <dbReference type="ARBA" id="ARBA00022833"/>
    </source>
</evidence>
<dbReference type="Gene3D" id="1.20.120.910">
    <property type="entry name" value="DksA, coiled-coil domain"/>
    <property type="match status" value="1"/>
</dbReference>
<dbReference type="RefSeq" id="WP_182614801.1">
    <property type="nucleotide sequence ID" value="NZ_BAAATF010000005.1"/>
</dbReference>
<evidence type="ECO:0000256" key="4">
    <source>
        <dbReference type="PROSITE-ProRule" id="PRU00510"/>
    </source>
</evidence>
<keyword evidence="7" id="KW-1185">Reference proteome</keyword>
<keyword evidence="3" id="KW-0862">Zinc</keyword>
<dbReference type="PANTHER" id="PTHR33823">
    <property type="entry name" value="RNA POLYMERASE-BINDING TRANSCRIPTION FACTOR DKSA-RELATED"/>
    <property type="match status" value="1"/>
</dbReference>
<dbReference type="PROSITE" id="PS01102">
    <property type="entry name" value="ZF_DKSA_1"/>
    <property type="match status" value="1"/>
</dbReference>
<dbReference type="AlphaFoldDB" id="A0A7W3J6G3"/>
<dbReference type="EMBL" id="JACGWV010000001">
    <property type="protein sequence ID" value="MBA8807186.1"/>
    <property type="molecule type" value="Genomic_DNA"/>
</dbReference>
<organism evidence="6 7">
    <name type="scientific">Promicromonospora sukumoe</name>
    <dbReference type="NCBI Taxonomy" id="88382"/>
    <lineage>
        <taxon>Bacteria</taxon>
        <taxon>Bacillati</taxon>
        <taxon>Actinomycetota</taxon>
        <taxon>Actinomycetes</taxon>
        <taxon>Micrococcales</taxon>
        <taxon>Promicromonosporaceae</taxon>
        <taxon>Promicromonospora</taxon>
    </lineage>
</organism>
<keyword evidence="2" id="KW-0863">Zinc-finger</keyword>
<dbReference type="PROSITE" id="PS51128">
    <property type="entry name" value="ZF_DKSA_2"/>
    <property type="match status" value="1"/>
</dbReference>
<feature type="zinc finger region" description="dksA C4-type" evidence="4">
    <location>
        <begin position="88"/>
        <end position="112"/>
    </location>
</feature>
<feature type="domain" description="Zinc finger DksA/TraR C4-type" evidence="5">
    <location>
        <begin position="83"/>
        <end position="114"/>
    </location>
</feature>
<gene>
    <name evidence="6" type="ORF">FHX71_001128</name>
</gene>
<dbReference type="SUPFAM" id="SSF57716">
    <property type="entry name" value="Glucocorticoid receptor-like (DNA-binding domain)"/>
    <property type="match status" value="1"/>
</dbReference>
<dbReference type="GO" id="GO:0008270">
    <property type="term" value="F:zinc ion binding"/>
    <property type="evidence" value="ECO:0007669"/>
    <property type="project" value="UniProtKB-KW"/>
</dbReference>
<reference evidence="6 7" key="1">
    <citation type="submission" date="2020-07" db="EMBL/GenBank/DDBJ databases">
        <title>Sequencing the genomes of 1000 actinobacteria strains.</title>
        <authorList>
            <person name="Klenk H.-P."/>
        </authorList>
    </citation>
    <scope>NUCLEOTIDE SEQUENCE [LARGE SCALE GENOMIC DNA]</scope>
    <source>
        <strain evidence="6 7">DSM 44121</strain>
    </source>
</reference>
<name>A0A7W3J6G3_9MICO</name>
<dbReference type="PANTHER" id="PTHR33823:SF4">
    <property type="entry name" value="GENERAL STRESS PROTEIN 16O"/>
    <property type="match status" value="1"/>
</dbReference>
<sequence>MVPAAELHGLLVADRERTAELISSLSGSIASMVEAARLTTSDDEHDPEGSTIAFERSQASALLATATEHLADVEAALGRIAAGTYGVCERCGREIAPDRLRARPTARTCIVCAAAVGPNRGG</sequence>
<protein>
    <submittedName>
        <fullName evidence="6">RNA polymerase-binding transcription factor DksA</fullName>
    </submittedName>
</protein>
<evidence type="ECO:0000313" key="6">
    <source>
        <dbReference type="EMBL" id="MBA8807186.1"/>
    </source>
</evidence>
<accession>A0A7W3J6G3</accession>
<dbReference type="Proteomes" id="UP000540568">
    <property type="component" value="Unassembled WGS sequence"/>
</dbReference>
<keyword evidence="1" id="KW-0479">Metal-binding</keyword>
<proteinExistence type="predicted"/>
<evidence type="ECO:0000256" key="2">
    <source>
        <dbReference type="ARBA" id="ARBA00022771"/>
    </source>
</evidence>
<evidence type="ECO:0000313" key="7">
    <source>
        <dbReference type="Proteomes" id="UP000540568"/>
    </source>
</evidence>
<evidence type="ECO:0000256" key="1">
    <source>
        <dbReference type="ARBA" id="ARBA00022723"/>
    </source>
</evidence>
<dbReference type="Pfam" id="PF01258">
    <property type="entry name" value="zf-dskA_traR"/>
    <property type="match status" value="1"/>
</dbReference>